<dbReference type="OrthoDB" id="2692094at2759"/>
<proteinExistence type="predicted"/>
<dbReference type="InParanoid" id="A0A0D0DGX8"/>
<dbReference type="AlphaFoldDB" id="A0A0D0DGX8"/>
<dbReference type="HOGENOM" id="CLU_002498_7_1_1"/>
<reference evidence="1 2" key="1">
    <citation type="submission" date="2014-04" db="EMBL/GenBank/DDBJ databases">
        <authorList>
            <consortium name="DOE Joint Genome Institute"/>
            <person name="Kuo A."/>
            <person name="Kohler A."/>
            <person name="Jargeat P."/>
            <person name="Nagy L.G."/>
            <person name="Floudas D."/>
            <person name="Copeland A."/>
            <person name="Barry K.W."/>
            <person name="Cichocki N."/>
            <person name="Veneault-Fourrey C."/>
            <person name="LaButti K."/>
            <person name="Lindquist E.A."/>
            <person name="Lipzen A."/>
            <person name="Lundell T."/>
            <person name="Morin E."/>
            <person name="Murat C."/>
            <person name="Sun H."/>
            <person name="Tunlid A."/>
            <person name="Henrissat B."/>
            <person name="Grigoriev I.V."/>
            <person name="Hibbett D.S."/>
            <person name="Martin F."/>
            <person name="Nordberg H.P."/>
            <person name="Cantor M.N."/>
            <person name="Hua S.X."/>
        </authorList>
    </citation>
    <scope>NUCLEOTIDE SEQUENCE [LARGE SCALE GENOMIC DNA]</scope>
    <source>
        <strain evidence="1 2">Ve08.2h10</strain>
    </source>
</reference>
<name>A0A0D0DGX8_9AGAM</name>
<organism evidence="1 2">
    <name type="scientific">Paxillus rubicundulus Ve08.2h10</name>
    <dbReference type="NCBI Taxonomy" id="930991"/>
    <lineage>
        <taxon>Eukaryota</taxon>
        <taxon>Fungi</taxon>
        <taxon>Dikarya</taxon>
        <taxon>Basidiomycota</taxon>
        <taxon>Agaricomycotina</taxon>
        <taxon>Agaricomycetes</taxon>
        <taxon>Agaricomycetidae</taxon>
        <taxon>Boletales</taxon>
        <taxon>Paxilineae</taxon>
        <taxon>Paxillaceae</taxon>
        <taxon>Paxillus</taxon>
    </lineage>
</organism>
<evidence type="ECO:0000313" key="1">
    <source>
        <dbReference type="EMBL" id="KIK80589.1"/>
    </source>
</evidence>
<evidence type="ECO:0000313" key="2">
    <source>
        <dbReference type="Proteomes" id="UP000054538"/>
    </source>
</evidence>
<sequence>MFFHSMLQANYTTYNLQREQDTINPLTQANIIVLSHEDECSHPYWYAHVIQLICS</sequence>
<dbReference type="EMBL" id="KN825981">
    <property type="protein sequence ID" value="KIK80589.1"/>
    <property type="molecule type" value="Genomic_DNA"/>
</dbReference>
<keyword evidence="2" id="KW-1185">Reference proteome</keyword>
<reference evidence="2" key="2">
    <citation type="submission" date="2015-01" db="EMBL/GenBank/DDBJ databases">
        <title>Evolutionary Origins and Diversification of the Mycorrhizal Mutualists.</title>
        <authorList>
            <consortium name="DOE Joint Genome Institute"/>
            <consortium name="Mycorrhizal Genomics Consortium"/>
            <person name="Kohler A."/>
            <person name="Kuo A."/>
            <person name="Nagy L.G."/>
            <person name="Floudas D."/>
            <person name="Copeland A."/>
            <person name="Barry K.W."/>
            <person name="Cichocki N."/>
            <person name="Veneault-Fourrey C."/>
            <person name="LaButti K."/>
            <person name="Lindquist E.A."/>
            <person name="Lipzen A."/>
            <person name="Lundell T."/>
            <person name="Morin E."/>
            <person name="Murat C."/>
            <person name="Riley R."/>
            <person name="Ohm R."/>
            <person name="Sun H."/>
            <person name="Tunlid A."/>
            <person name="Henrissat B."/>
            <person name="Grigoriev I.V."/>
            <person name="Hibbett D.S."/>
            <person name="Martin F."/>
        </authorList>
    </citation>
    <scope>NUCLEOTIDE SEQUENCE [LARGE SCALE GENOMIC DNA]</scope>
    <source>
        <strain evidence="2">Ve08.2h10</strain>
    </source>
</reference>
<accession>A0A0D0DGX8</accession>
<dbReference type="Proteomes" id="UP000054538">
    <property type="component" value="Unassembled WGS sequence"/>
</dbReference>
<gene>
    <name evidence="1" type="ORF">PAXRUDRAFT_158265</name>
</gene>
<protein>
    <submittedName>
        <fullName evidence="1">Uncharacterized protein</fullName>
    </submittedName>
</protein>